<feature type="region of interest" description="Disordered" evidence="1">
    <location>
        <begin position="1"/>
        <end position="23"/>
    </location>
</feature>
<keyword evidence="3" id="KW-1185">Reference proteome</keyword>
<evidence type="ECO:0000256" key="1">
    <source>
        <dbReference type="SAM" id="MobiDB-lite"/>
    </source>
</evidence>
<gene>
    <name evidence="2" type="ORF">CTheo_6552</name>
</gene>
<dbReference type="Proteomes" id="UP000383932">
    <property type="component" value="Unassembled WGS sequence"/>
</dbReference>
<name>A0A5N5QER3_9AGAM</name>
<protein>
    <submittedName>
        <fullName evidence="2">Uncharacterized protein</fullName>
    </submittedName>
</protein>
<dbReference type="AlphaFoldDB" id="A0A5N5QER3"/>
<evidence type="ECO:0000313" key="2">
    <source>
        <dbReference type="EMBL" id="KAB5590003.1"/>
    </source>
</evidence>
<sequence>MAESSLESYMNGHSSADEGALGSVENDLGVDTCQYGIVEAVLAAMIEAANSRAPRSSGSPTIQGSGMLGHLLVLPRA</sequence>
<feature type="compositionally biased region" description="Polar residues" evidence="1">
    <location>
        <begin position="1"/>
        <end position="14"/>
    </location>
</feature>
<proteinExistence type="predicted"/>
<accession>A0A5N5QER3</accession>
<organism evidence="2 3">
    <name type="scientific">Ceratobasidium theobromae</name>
    <dbReference type="NCBI Taxonomy" id="1582974"/>
    <lineage>
        <taxon>Eukaryota</taxon>
        <taxon>Fungi</taxon>
        <taxon>Dikarya</taxon>
        <taxon>Basidiomycota</taxon>
        <taxon>Agaricomycotina</taxon>
        <taxon>Agaricomycetes</taxon>
        <taxon>Cantharellales</taxon>
        <taxon>Ceratobasidiaceae</taxon>
        <taxon>Ceratobasidium</taxon>
    </lineage>
</organism>
<reference evidence="2 3" key="1">
    <citation type="journal article" date="2019" name="Fungal Biol. Biotechnol.">
        <title>Draft genome sequence of fastidious pathogen Ceratobasidium theobromae, which causes vascular-streak dieback in Theobroma cacao.</title>
        <authorList>
            <person name="Ali S.S."/>
            <person name="Asman A."/>
            <person name="Shao J."/>
            <person name="Firmansyah A.P."/>
            <person name="Susilo A.W."/>
            <person name="Rosmana A."/>
            <person name="McMahon P."/>
            <person name="Junaid M."/>
            <person name="Guest D."/>
            <person name="Kheng T.Y."/>
            <person name="Meinhardt L.W."/>
            <person name="Bailey B.A."/>
        </authorList>
    </citation>
    <scope>NUCLEOTIDE SEQUENCE [LARGE SCALE GENOMIC DNA]</scope>
    <source>
        <strain evidence="2 3">CT2</strain>
    </source>
</reference>
<comment type="caution">
    <text evidence="2">The sequence shown here is derived from an EMBL/GenBank/DDBJ whole genome shotgun (WGS) entry which is preliminary data.</text>
</comment>
<dbReference type="EMBL" id="SSOP01000207">
    <property type="protein sequence ID" value="KAB5590003.1"/>
    <property type="molecule type" value="Genomic_DNA"/>
</dbReference>
<evidence type="ECO:0000313" key="3">
    <source>
        <dbReference type="Proteomes" id="UP000383932"/>
    </source>
</evidence>